<dbReference type="AlphaFoldDB" id="A0A7R9AQE7"/>
<sequence length="420" mass="46831">MEVRLCVEKYLPVDLNSLSLNSKRQPKSKPAHRCVSRRAAQSSPVFRATFFNPGSTIVIPGSTRQVSPDVGASRTARSKKPLLEQTAYNRAIRHPIIKMGWKGTWVRVYGYFKKIAKIPTLFLVSFHSILGFGQTDKRASERASDWVATLASERASERPHQWRNGALHSIAFDWEVKVRRLSELKLGVREPIEEAQHVSSRVAALFDGGYQRVAIVSKMKIGFELRKILEPTAIDIRSTTPLVSPRASLVLTDSLQLTSDSQHLGFRSLRLIEALNSAVTRLGRSCPLLNNASLSCSLQIPNKRYSESELNPRYETKDAVRYARQATGSSWCGIVVLTSGHSGSDSSAVSSPVIMRLDFEIYTAVQDRSQLQGPLGGMCQGASCEILTHSLSRGQAIRYRLYKYHDDDMSDGEQELAHAW</sequence>
<gene>
    <name evidence="1" type="ORF">TSIB3V08_LOCUS2592</name>
</gene>
<accession>A0A7R9AQE7</accession>
<evidence type="ECO:0000313" key="1">
    <source>
        <dbReference type="EMBL" id="CAD7258355.1"/>
    </source>
</evidence>
<reference evidence="1" key="1">
    <citation type="submission" date="2020-11" db="EMBL/GenBank/DDBJ databases">
        <authorList>
            <person name="Tran Van P."/>
        </authorList>
    </citation>
    <scope>NUCLEOTIDE SEQUENCE</scope>
</reference>
<organism evidence="1">
    <name type="scientific">Timema shepardi</name>
    <name type="common">Walking stick</name>
    <dbReference type="NCBI Taxonomy" id="629360"/>
    <lineage>
        <taxon>Eukaryota</taxon>
        <taxon>Metazoa</taxon>
        <taxon>Ecdysozoa</taxon>
        <taxon>Arthropoda</taxon>
        <taxon>Hexapoda</taxon>
        <taxon>Insecta</taxon>
        <taxon>Pterygota</taxon>
        <taxon>Neoptera</taxon>
        <taxon>Polyneoptera</taxon>
        <taxon>Phasmatodea</taxon>
        <taxon>Timematodea</taxon>
        <taxon>Timematoidea</taxon>
        <taxon>Timematidae</taxon>
        <taxon>Timema</taxon>
    </lineage>
</organism>
<name>A0A7R9AQE7_TIMSH</name>
<dbReference type="EMBL" id="OC000802">
    <property type="protein sequence ID" value="CAD7258355.1"/>
    <property type="molecule type" value="Genomic_DNA"/>
</dbReference>
<protein>
    <submittedName>
        <fullName evidence="1">Uncharacterized protein</fullName>
    </submittedName>
</protein>
<proteinExistence type="predicted"/>